<proteinExistence type="predicted"/>
<evidence type="ECO:0000313" key="1">
    <source>
        <dbReference type="EMBL" id="KIE59167.1"/>
    </source>
</evidence>
<keyword evidence="3" id="KW-1185">Reference proteome</keyword>
<evidence type="ECO:0000313" key="4">
    <source>
        <dbReference type="Proteomes" id="UP000315925"/>
    </source>
</evidence>
<dbReference type="AlphaFoldDB" id="A0A0C1RM93"/>
<reference evidence="2" key="2">
    <citation type="journal article" date="2019" name="BMC Genomics">
        <title>Complete genome sequence analysis of the thermoacidophilic verrucomicrobial methanotroph 'Candidatus Methylacidiphilum kamchatkense' strain Kam1 and comparison with its closest relatives.</title>
        <authorList>
            <person name="Kruse T."/>
            <person name="Ratnadevi C.M."/>
            <person name="Erikstad H.A."/>
            <person name="Birkeland N.K."/>
        </authorList>
    </citation>
    <scope>NUCLEOTIDE SEQUENCE</scope>
    <source>
        <strain evidence="2">Kam1</strain>
    </source>
</reference>
<protein>
    <submittedName>
        <fullName evidence="2">Uncharacterized protein</fullName>
    </submittedName>
</protein>
<evidence type="ECO:0000313" key="3">
    <source>
        <dbReference type="Proteomes" id="UP000031594"/>
    </source>
</evidence>
<gene>
    <name evidence="1" type="ORF">A946_00020</name>
    <name evidence="2" type="ORF">kam1_1671</name>
</gene>
<accession>A0A0C1RM93</accession>
<dbReference type="EMBL" id="CP037899">
    <property type="protein sequence ID" value="QDQ42886.1"/>
    <property type="molecule type" value="Genomic_DNA"/>
</dbReference>
<dbReference type="EMBL" id="JQNX01000001">
    <property type="protein sequence ID" value="KIE59167.1"/>
    <property type="molecule type" value="Genomic_DNA"/>
</dbReference>
<organism evidence="2 4">
    <name type="scientific">Methylacidiphilum kamchatkense Kam1</name>
    <dbReference type="NCBI Taxonomy" id="1202785"/>
    <lineage>
        <taxon>Bacteria</taxon>
        <taxon>Pseudomonadati</taxon>
        <taxon>Verrucomicrobiota</taxon>
        <taxon>Methylacidiphilae</taxon>
        <taxon>Methylacidiphilales</taxon>
        <taxon>Methylacidiphilaceae</taxon>
        <taxon>Methylacidiphilum (ex Ratnadevi et al. 2023)</taxon>
    </lineage>
</organism>
<dbReference type="Proteomes" id="UP000031594">
    <property type="component" value="Unassembled WGS sequence"/>
</dbReference>
<reference evidence="4" key="3">
    <citation type="submission" date="2019-03" db="EMBL/GenBank/DDBJ databases">
        <title>Complete genome of Methylacidiphilum kamchatkense Kam1.</title>
        <authorList>
            <person name="Kruse T."/>
            <person name="Murarilal Ratnadevi C."/>
            <person name="Erikstad H.-A."/>
            <person name="Birkeland N.-K."/>
        </authorList>
    </citation>
    <scope>NUCLEOTIDE SEQUENCE [LARGE SCALE GENOMIC DNA]</scope>
    <source>
        <strain evidence="4">kam1</strain>
    </source>
</reference>
<sequence length="71" mass="8421">MSRIRFSCLFSVDPIYLIIHDDGSLTEEDYHVLKNSLPIKRIISKEESDDLLYSILIKYPKINMFRSRFPV</sequence>
<dbReference type="KEGG" id="mkc:kam1_1671"/>
<evidence type="ECO:0000313" key="2">
    <source>
        <dbReference type="EMBL" id="QDQ42886.1"/>
    </source>
</evidence>
<name>A0A0C1RM93_9BACT</name>
<reference evidence="1 3" key="1">
    <citation type="submission" date="2014-08" db="EMBL/GenBank/DDBJ databases">
        <title>Methylacidiphilum kamchatkense strain Kam1 draft genome sequence.</title>
        <authorList>
            <person name="Birkeland N.-K."/>
            <person name="Erikstad H.A."/>
        </authorList>
    </citation>
    <scope>NUCLEOTIDE SEQUENCE [LARGE SCALE GENOMIC DNA]</scope>
    <source>
        <strain evidence="1 3">Kam1</strain>
    </source>
</reference>
<dbReference type="Proteomes" id="UP000315925">
    <property type="component" value="Chromosome"/>
</dbReference>